<dbReference type="InterPro" id="IPR001202">
    <property type="entry name" value="WW_dom"/>
</dbReference>
<dbReference type="FunFam" id="3.40.50.720:FF:000353">
    <property type="entry name" value="WW domain-containing oxidoreductase"/>
    <property type="match status" value="1"/>
</dbReference>
<dbReference type="PROSITE" id="PS50020">
    <property type="entry name" value="WW_DOMAIN_2"/>
    <property type="match status" value="2"/>
</dbReference>
<dbReference type="AlphaFoldDB" id="A0A7R9QFD4"/>
<evidence type="ECO:0000256" key="6">
    <source>
        <dbReference type="ARBA" id="ARBA00022703"/>
    </source>
</evidence>
<proteinExistence type="inferred from homology"/>
<evidence type="ECO:0000313" key="13">
    <source>
        <dbReference type="Proteomes" id="UP000728032"/>
    </source>
</evidence>
<evidence type="ECO:0000256" key="3">
    <source>
        <dbReference type="ARBA" id="ARBA00006484"/>
    </source>
</evidence>
<keyword evidence="10" id="KW-0458">Lysosome</keyword>
<feature type="domain" description="WW" evidence="11">
    <location>
        <begin position="53"/>
        <end position="86"/>
    </location>
</feature>
<dbReference type="PRINTS" id="PR00081">
    <property type="entry name" value="GDHRDH"/>
</dbReference>
<accession>A0A7R9QFD4</accession>
<comment type="subcellular location">
    <subcellularLocation>
        <location evidence="2">Golgi apparatus</location>
    </subcellularLocation>
    <subcellularLocation>
        <location evidence="1">Lysosome</location>
    </subcellularLocation>
</comment>
<sequence>MASLLPETDSEDELPNGWEQRLTLEGKVFYANHQQKSTQWTHPLTGKRKRVAGELPFGWERQILDDGTVIYVDHTTKKTTFTDPRLAFAIEDTDKEDIVQRFDASSTGDQVLHGRDLTGKVVIITGANSGIGLETAKCLASKGAHIIMVCRHLNRAHEAIEYIKKSVPKAKLDALTCDLESLQSVHQFVEEFISLQLPLHILILNAGSMLLPHCLTVDGFETTFQVNHLSHFYLTKLLQQKLIDSCPARVVVLSSESHRFSTMSIETLSQEWVSPSTSRNFVSMMAYNDSKLCNVLLSNELNRRLSVYGVNSNACHPGNMISTGLSRNWWLMRGLFAFVRPFTKSVGQGCATPVYCATAQELDGIGGLYFNNCYQCLPSKAAQNTDLSASLWLLSEKMIENAIKQLKSQ</sequence>
<evidence type="ECO:0000256" key="7">
    <source>
        <dbReference type="ARBA" id="ARBA00022857"/>
    </source>
</evidence>
<dbReference type="GO" id="GO:0006915">
    <property type="term" value="P:apoptotic process"/>
    <property type="evidence" value="ECO:0007669"/>
    <property type="project" value="UniProtKB-KW"/>
</dbReference>
<evidence type="ECO:0000256" key="1">
    <source>
        <dbReference type="ARBA" id="ARBA00004371"/>
    </source>
</evidence>
<keyword evidence="13" id="KW-1185">Reference proteome</keyword>
<protein>
    <recommendedName>
        <fullName evidence="4">WW domain-containing oxidoreductase</fullName>
    </recommendedName>
</protein>
<reference evidence="12" key="1">
    <citation type="submission" date="2020-11" db="EMBL/GenBank/DDBJ databases">
        <authorList>
            <person name="Tran Van P."/>
        </authorList>
    </citation>
    <scope>NUCLEOTIDE SEQUENCE</scope>
</reference>
<dbReference type="CDD" id="cd00201">
    <property type="entry name" value="WW"/>
    <property type="match status" value="2"/>
</dbReference>
<evidence type="ECO:0000313" key="12">
    <source>
        <dbReference type="EMBL" id="CAD7642787.1"/>
    </source>
</evidence>
<evidence type="ECO:0000256" key="8">
    <source>
        <dbReference type="ARBA" id="ARBA00023002"/>
    </source>
</evidence>
<evidence type="ECO:0000259" key="11">
    <source>
        <dbReference type="PROSITE" id="PS50020"/>
    </source>
</evidence>
<name>A0A7R9QFD4_9ACAR</name>
<evidence type="ECO:0000256" key="4">
    <source>
        <dbReference type="ARBA" id="ARBA00016094"/>
    </source>
</evidence>
<keyword evidence="6" id="KW-0053">Apoptosis</keyword>
<evidence type="ECO:0000256" key="5">
    <source>
        <dbReference type="ARBA" id="ARBA00022687"/>
    </source>
</evidence>
<evidence type="ECO:0000256" key="9">
    <source>
        <dbReference type="ARBA" id="ARBA00023034"/>
    </source>
</evidence>
<keyword evidence="9" id="KW-0333">Golgi apparatus</keyword>
<dbReference type="InterPro" id="IPR002347">
    <property type="entry name" value="SDR_fam"/>
</dbReference>
<dbReference type="InterPro" id="IPR036291">
    <property type="entry name" value="NAD(P)-bd_dom_sf"/>
</dbReference>
<dbReference type="OrthoDB" id="9989144at2759"/>
<evidence type="ECO:0000256" key="10">
    <source>
        <dbReference type="ARBA" id="ARBA00023228"/>
    </source>
</evidence>
<keyword evidence="5" id="KW-0879">Wnt signaling pathway</keyword>
<dbReference type="Gene3D" id="2.20.70.10">
    <property type="match status" value="2"/>
</dbReference>
<dbReference type="GO" id="GO:0005764">
    <property type="term" value="C:lysosome"/>
    <property type="evidence" value="ECO:0007669"/>
    <property type="project" value="UniProtKB-SubCell"/>
</dbReference>
<dbReference type="GO" id="GO:0016055">
    <property type="term" value="P:Wnt signaling pathway"/>
    <property type="evidence" value="ECO:0007669"/>
    <property type="project" value="UniProtKB-KW"/>
</dbReference>
<dbReference type="SUPFAM" id="SSF51735">
    <property type="entry name" value="NAD(P)-binding Rossmann-fold domains"/>
    <property type="match status" value="1"/>
</dbReference>
<dbReference type="Gene3D" id="3.40.50.720">
    <property type="entry name" value="NAD(P)-binding Rossmann-like Domain"/>
    <property type="match status" value="1"/>
</dbReference>
<dbReference type="Pfam" id="PF00106">
    <property type="entry name" value="adh_short"/>
    <property type="match status" value="1"/>
</dbReference>
<evidence type="ECO:0000256" key="2">
    <source>
        <dbReference type="ARBA" id="ARBA00004555"/>
    </source>
</evidence>
<dbReference type="SMART" id="SM00456">
    <property type="entry name" value="WW"/>
    <property type="match status" value="2"/>
</dbReference>
<dbReference type="InterPro" id="IPR036020">
    <property type="entry name" value="WW_dom_sf"/>
</dbReference>
<dbReference type="SUPFAM" id="SSF51045">
    <property type="entry name" value="WW domain"/>
    <property type="match status" value="2"/>
</dbReference>
<dbReference type="PROSITE" id="PS01159">
    <property type="entry name" value="WW_DOMAIN_1"/>
    <property type="match status" value="1"/>
</dbReference>
<keyword evidence="7" id="KW-0521">NADP</keyword>
<dbReference type="Pfam" id="PF00397">
    <property type="entry name" value="WW"/>
    <property type="match status" value="1"/>
</dbReference>
<dbReference type="PANTHER" id="PTHR24320">
    <property type="entry name" value="RETINOL DEHYDROGENASE"/>
    <property type="match status" value="1"/>
</dbReference>
<dbReference type="Proteomes" id="UP000728032">
    <property type="component" value="Unassembled WGS sequence"/>
</dbReference>
<dbReference type="GO" id="GO:0016491">
    <property type="term" value="F:oxidoreductase activity"/>
    <property type="evidence" value="ECO:0007669"/>
    <property type="project" value="UniProtKB-KW"/>
</dbReference>
<gene>
    <name evidence="12" type="ORF">ONB1V03_LOCUS3780</name>
</gene>
<dbReference type="EMBL" id="CAJPVJ010001185">
    <property type="protein sequence ID" value="CAG2164221.1"/>
    <property type="molecule type" value="Genomic_DNA"/>
</dbReference>
<comment type="similarity">
    <text evidence="3">Belongs to the short-chain dehydrogenases/reductases (SDR) family.</text>
</comment>
<feature type="domain" description="WW" evidence="11">
    <location>
        <begin position="12"/>
        <end position="45"/>
    </location>
</feature>
<dbReference type="PANTHER" id="PTHR24320:SF282">
    <property type="entry name" value="WW DOMAIN-CONTAINING OXIDOREDUCTASE"/>
    <property type="match status" value="1"/>
</dbReference>
<dbReference type="GO" id="GO:0005794">
    <property type="term" value="C:Golgi apparatus"/>
    <property type="evidence" value="ECO:0007669"/>
    <property type="project" value="UniProtKB-SubCell"/>
</dbReference>
<organism evidence="12">
    <name type="scientific">Oppiella nova</name>
    <dbReference type="NCBI Taxonomy" id="334625"/>
    <lineage>
        <taxon>Eukaryota</taxon>
        <taxon>Metazoa</taxon>
        <taxon>Ecdysozoa</taxon>
        <taxon>Arthropoda</taxon>
        <taxon>Chelicerata</taxon>
        <taxon>Arachnida</taxon>
        <taxon>Acari</taxon>
        <taxon>Acariformes</taxon>
        <taxon>Sarcoptiformes</taxon>
        <taxon>Oribatida</taxon>
        <taxon>Brachypylina</taxon>
        <taxon>Oppioidea</taxon>
        <taxon>Oppiidae</taxon>
        <taxon>Oppiella</taxon>
    </lineage>
</organism>
<keyword evidence="8" id="KW-0560">Oxidoreductase</keyword>
<dbReference type="EMBL" id="OC916010">
    <property type="protein sequence ID" value="CAD7642787.1"/>
    <property type="molecule type" value="Genomic_DNA"/>
</dbReference>